<feature type="compositionally biased region" description="Low complexity" evidence="2">
    <location>
        <begin position="477"/>
        <end position="492"/>
    </location>
</feature>
<feature type="compositionally biased region" description="Low complexity" evidence="2">
    <location>
        <begin position="522"/>
        <end position="536"/>
    </location>
</feature>
<dbReference type="InterPro" id="IPR002035">
    <property type="entry name" value="VWF_A"/>
</dbReference>
<keyword evidence="3" id="KW-0472">Membrane</keyword>
<dbReference type="PANTHER" id="PTHR22550">
    <property type="entry name" value="SPORE GERMINATION PROTEIN"/>
    <property type="match status" value="1"/>
</dbReference>
<feature type="compositionally biased region" description="Basic and acidic residues" evidence="2">
    <location>
        <begin position="493"/>
        <end position="502"/>
    </location>
</feature>
<keyword evidence="1" id="KW-0802">TPR repeat</keyword>
<sequence length="658" mass="71857">MNLPALHWIRPELWWTVIPLVIAALLLARQSRQRGAWQKHIDASLLPYLLDGQSANNATRSTALLLFAALLTWLALLGPAWQQAPTPLYKNTDALVVVLDLSPSMLAQDIQPSRIRQARFKLRDLLQLRKDGQTGLVVFAADAFVVAPLTDDINTLLTLIPGLHPGMMPQTGSNPLAGILLAKDLLDQSGGEGRILLISDGVNQAQLKGLKDYITDSPYSLSVLAVGTQDGAPIPLPDGGFAKDGNGNIIVPALSSSELKTLASAGSGDYRELSLDDSDIRGLNPDVASLSDDSKDESNILSDRHFDQWKDAGAWLAILLLPLALLGFRRSWLPSLLLPLILLGQTPQANAIEFNSLWQTPDQHGAALLDSDPATAAKHFNNPAWKASAQYRAGDFAAAAETYAKLPGSDANYNRGNALAKAGKLDDAIAAYEEALKQDPTMSDALRNKKLLEDLKKQQEQQQNQDQSGEGEKQNKDQQSQSSDQDQGQSDQKGQDGEKQESSEQSESDQQKSDQKSDGENDQQQQQSQDEQGQQSDETESGDGKPQDPAESAAEQDEKQKAEQRAAELAEDYAKQAAERDPATAAKDQENGTPDADSTPAALAESQQPLSEEDQSRELMLRQIPDNPGNLLRNKFQYQQQLRQQRGNQIEREDYAPY</sequence>
<accession>A0ABP7X174</accession>
<dbReference type="Gene3D" id="3.40.50.410">
    <property type="entry name" value="von Willebrand factor, type A domain"/>
    <property type="match status" value="1"/>
</dbReference>
<proteinExistence type="predicted"/>
<evidence type="ECO:0000313" key="6">
    <source>
        <dbReference type="Proteomes" id="UP001500392"/>
    </source>
</evidence>
<evidence type="ECO:0000256" key="1">
    <source>
        <dbReference type="PROSITE-ProRule" id="PRU00339"/>
    </source>
</evidence>
<organism evidence="5 6">
    <name type="scientific">Zhongshania borealis</name>
    <dbReference type="NCBI Taxonomy" id="889488"/>
    <lineage>
        <taxon>Bacteria</taxon>
        <taxon>Pseudomonadati</taxon>
        <taxon>Pseudomonadota</taxon>
        <taxon>Gammaproteobacteria</taxon>
        <taxon>Cellvibrionales</taxon>
        <taxon>Spongiibacteraceae</taxon>
        <taxon>Zhongshania</taxon>
    </lineage>
</organism>
<dbReference type="Proteomes" id="UP001500392">
    <property type="component" value="Unassembled WGS sequence"/>
</dbReference>
<evidence type="ECO:0000256" key="3">
    <source>
        <dbReference type="SAM" id="Phobius"/>
    </source>
</evidence>
<dbReference type="InterPro" id="IPR036465">
    <property type="entry name" value="vWFA_dom_sf"/>
</dbReference>
<feature type="compositionally biased region" description="Low complexity" evidence="2">
    <location>
        <begin position="637"/>
        <end position="648"/>
    </location>
</feature>
<dbReference type="InterPro" id="IPR019734">
    <property type="entry name" value="TPR_rpt"/>
</dbReference>
<keyword evidence="3" id="KW-0812">Transmembrane</keyword>
<evidence type="ECO:0000313" key="5">
    <source>
        <dbReference type="EMBL" id="GAA4101210.1"/>
    </source>
</evidence>
<dbReference type="PANTHER" id="PTHR22550:SF14">
    <property type="entry name" value="VWFA DOMAIN-CONTAINING PROTEIN"/>
    <property type="match status" value="1"/>
</dbReference>
<reference evidence="6" key="1">
    <citation type="journal article" date="2019" name="Int. J. Syst. Evol. Microbiol.">
        <title>The Global Catalogue of Microorganisms (GCM) 10K type strain sequencing project: providing services to taxonomists for standard genome sequencing and annotation.</title>
        <authorList>
            <consortium name="The Broad Institute Genomics Platform"/>
            <consortium name="The Broad Institute Genome Sequencing Center for Infectious Disease"/>
            <person name="Wu L."/>
            <person name="Ma J."/>
        </authorList>
    </citation>
    <scope>NUCLEOTIDE SEQUENCE [LARGE SCALE GENOMIC DNA]</scope>
    <source>
        <strain evidence="6">JCM 17304</strain>
    </source>
</reference>
<keyword evidence="6" id="KW-1185">Reference proteome</keyword>
<feature type="transmembrane region" description="Helical" evidence="3">
    <location>
        <begin position="12"/>
        <end position="28"/>
    </location>
</feature>
<dbReference type="PROSITE" id="PS50293">
    <property type="entry name" value="TPR_REGION"/>
    <property type="match status" value="1"/>
</dbReference>
<comment type="caution">
    <text evidence="5">The sequence shown here is derived from an EMBL/GenBank/DDBJ whole genome shotgun (WGS) entry which is preliminary data.</text>
</comment>
<protein>
    <submittedName>
        <fullName evidence="5">VWA domain-containing protein</fullName>
    </submittedName>
</protein>
<dbReference type="PROSITE" id="PS50234">
    <property type="entry name" value="VWFA"/>
    <property type="match status" value="1"/>
</dbReference>
<dbReference type="PROSITE" id="PS50005">
    <property type="entry name" value="TPR"/>
    <property type="match status" value="1"/>
</dbReference>
<dbReference type="Gene3D" id="1.25.40.10">
    <property type="entry name" value="Tetratricopeptide repeat domain"/>
    <property type="match status" value="1"/>
</dbReference>
<feature type="compositionally biased region" description="Basic and acidic residues" evidence="2">
    <location>
        <begin position="556"/>
        <end position="590"/>
    </location>
</feature>
<name>A0ABP7X174_9GAMM</name>
<keyword evidence="3" id="KW-1133">Transmembrane helix</keyword>
<dbReference type="InterPro" id="IPR050768">
    <property type="entry name" value="UPF0353/GerABKA_families"/>
</dbReference>
<dbReference type="SMART" id="SM00327">
    <property type="entry name" value="VWA"/>
    <property type="match status" value="1"/>
</dbReference>
<evidence type="ECO:0000256" key="2">
    <source>
        <dbReference type="SAM" id="MobiDB-lite"/>
    </source>
</evidence>
<feature type="compositionally biased region" description="Basic and acidic residues" evidence="2">
    <location>
        <begin position="509"/>
        <end position="519"/>
    </location>
</feature>
<dbReference type="Pfam" id="PF00515">
    <property type="entry name" value="TPR_1"/>
    <property type="match status" value="1"/>
</dbReference>
<dbReference type="SMART" id="SM00028">
    <property type="entry name" value="TPR"/>
    <property type="match status" value="1"/>
</dbReference>
<feature type="region of interest" description="Disordered" evidence="2">
    <location>
        <begin position="456"/>
        <end position="658"/>
    </location>
</feature>
<feature type="compositionally biased region" description="Basic and acidic residues" evidence="2">
    <location>
        <begin position="649"/>
        <end position="658"/>
    </location>
</feature>
<dbReference type="SUPFAM" id="SSF48452">
    <property type="entry name" value="TPR-like"/>
    <property type="match status" value="1"/>
</dbReference>
<dbReference type="InterPro" id="IPR011990">
    <property type="entry name" value="TPR-like_helical_dom_sf"/>
</dbReference>
<dbReference type="SUPFAM" id="SSF53300">
    <property type="entry name" value="vWA-like"/>
    <property type="match status" value="1"/>
</dbReference>
<feature type="transmembrane region" description="Helical" evidence="3">
    <location>
        <begin position="63"/>
        <end position="81"/>
    </location>
</feature>
<feature type="domain" description="VWFA" evidence="4">
    <location>
        <begin position="94"/>
        <end position="290"/>
    </location>
</feature>
<gene>
    <name evidence="5" type="ORF">GCM10022414_28420</name>
</gene>
<dbReference type="RefSeq" id="WP_344937219.1">
    <property type="nucleotide sequence ID" value="NZ_BAABDM010000006.1"/>
</dbReference>
<dbReference type="EMBL" id="BAABDM010000006">
    <property type="protein sequence ID" value="GAA4101210.1"/>
    <property type="molecule type" value="Genomic_DNA"/>
</dbReference>
<evidence type="ECO:0000259" key="4">
    <source>
        <dbReference type="PROSITE" id="PS50234"/>
    </source>
</evidence>
<feature type="repeat" description="TPR" evidence="1">
    <location>
        <begin position="409"/>
        <end position="442"/>
    </location>
</feature>
<dbReference type="Pfam" id="PF13519">
    <property type="entry name" value="VWA_2"/>
    <property type="match status" value="1"/>
</dbReference>